<dbReference type="InterPro" id="IPR035587">
    <property type="entry name" value="DUS-like_FMN-bd"/>
</dbReference>
<evidence type="ECO:0000256" key="3">
    <source>
        <dbReference type="ARBA" id="ARBA00022555"/>
    </source>
</evidence>
<dbReference type="GO" id="GO:0050660">
    <property type="term" value="F:flavin adenine dinucleotide binding"/>
    <property type="evidence" value="ECO:0007669"/>
    <property type="project" value="InterPro"/>
</dbReference>
<comment type="caution">
    <text evidence="16">The sequence shown here is derived from an EMBL/GenBank/DDBJ whole genome shotgun (WGS) entry which is preliminary data.</text>
</comment>
<keyword evidence="6 12" id="KW-0819">tRNA processing</keyword>
<comment type="similarity">
    <text evidence="12">Belongs to the dus family.</text>
</comment>
<sequence>MNPIEALKTNPFVLAPMAGITDHAFRTFMKRLDTSVVVTELVSASGIEYKSERTMKLMSFDESQRPVGIQLFGEEPEIVARAAQVAEADGCDFVDLNFGCPVPKVVKKGAGSAILKDPIALQKMVSTVKAAIKIPLTIKIRTGWDANSRNAVEVCNIAYDAGVSWVAIHGRTRAQGYTGLADWDFITDVKAKTKIPILGNGDILTPRQANLRLAQSGCDGVMIGRGCLKNPFIFMDALSLWRGEPLKDVRRDYVSLFNDLRNEIVAHCEEHITGIQLRKFAAWFSTGYPGAAQFRKNLFQSKSNDEVMALANEFFASIGNVEQEDQSSDEFLMGGHG</sequence>
<evidence type="ECO:0000256" key="8">
    <source>
        <dbReference type="ARBA" id="ARBA00022884"/>
    </source>
</evidence>
<feature type="binding site" evidence="14">
    <location>
        <position position="139"/>
    </location>
    <ligand>
        <name>FMN</name>
        <dbReference type="ChEBI" id="CHEBI:58210"/>
    </ligand>
</feature>
<dbReference type="Gene3D" id="1.10.1200.80">
    <property type="entry name" value="Putative flavin oxidoreducatase, domain 2"/>
    <property type="match status" value="1"/>
</dbReference>
<feature type="domain" description="DUS-like FMN-binding" evidence="15">
    <location>
        <begin position="14"/>
        <end position="312"/>
    </location>
</feature>
<dbReference type="Proteomes" id="UP000075320">
    <property type="component" value="Unassembled WGS sequence"/>
</dbReference>
<accession>A0A150WQU3</accession>
<organism evidence="16 17">
    <name type="scientific">Bdellovibrio bacteriovorus</name>
    <dbReference type="NCBI Taxonomy" id="959"/>
    <lineage>
        <taxon>Bacteria</taxon>
        <taxon>Pseudomonadati</taxon>
        <taxon>Bdellovibrionota</taxon>
        <taxon>Bdellovibrionia</taxon>
        <taxon>Bdellovibrionales</taxon>
        <taxon>Pseudobdellovibrionaceae</taxon>
        <taxon>Bdellovibrio</taxon>
    </lineage>
</organism>
<dbReference type="CDD" id="cd02801">
    <property type="entry name" value="DUS_like_FMN"/>
    <property type="match status" value="1"/>
</dbReference>
<evidence type="ECO:0000256" key="1">
    <source>
        <dbReference type="ARBA" id="ARBA00001917"/>
    </source>
</evidence>
<feature type="binding site" evidence="14">
    <location>
        <begin position="224"/>
        <end position="225"/>
    </location>
    <ligand>
        <name>FMN</name>
        <dbReference type="ChEBI" id="CHEBI:58210"/>
    </ligand>
</feature>
<dbReference type="AlphaFoldDB" id="A0A150WQU3"/>
<evidence type="ECO:0000256" key="11">
    <source>
        <dbReference type="ARBA" id="ARBA00048802"/>
    </source>
</evidence>
<dbReference type="NCBIfam" id="TIGR00737">
    <property type="entry name" value="nifR3_yhdG"/>
    <property type="match status" value="1"/>
</dbReference>
<evidence type="ECO:0000256" key="2">
    <source>
        <dbReference type="ARBA" id="ARBA00002790"/>
    </source>
</evidence>
<dbReference type="SUPFAM" id="SSF51395">
    <property type="entry name" value="FMN-linked oxidoreductases"/>
    <property type="match status" value="1"/>
</dbReference>
<evidence type="ECO:0000256" key="5">
    <source>
        <dbReference type="ARBA" id="ARBA00022643"/>
    </source>
</evidence>
<keyword evidence="9 12" id="KW-0560">Oxidoreductase</keyword>
<reference evidence="16 17" key="1">
    <citation type="submission" date="2016-03" db="EMBL/GenBank/DDBJ databases">
        <authorList>
            <person name="Ploux O."/>
        </authorList>
    </citation>
    <scope>NUCLEOTIDE SEQUENCE [LARGE SCALE GENOMIC DNA]</scope>
    <source>
        <strain evidence="16 17">R0</strain>
    </source>
</reference>
<comment type="cofactor">
    <cofactor evidence="1 12 14">
        <name>FMN</name>
        <dbReference type="ChEBI" id="CHEBI:58210"/>
    </cofactor>
</comment>
<evidence type="ECO:0000256" key="14">
    <source>
        <dbReference type="PIRSR" id="PIRSR006621-2"/>
    </source>
</evidence>
<dbReference type="PANTHER" id="PTHR45846">
    <property type="entry name" value="TRNA-DIHYDROURIDINE(47) SYNTHASE [NAD(P)(+)]-LIKE"/>
    <property type="match status" value="1"/>
</dbReference>
<gene>
    <name evidence="16" type="ORF">AZI86_07395</name>
</gene>
<evidence type="ECO:0000256" key="4">
    <source>
        <dbReference type="ARBA" id="ARBA00022630"/>
    </source>
</evidence>
<comment type="function">
    <text evidence="2 12">Catalyzes the synthesis of 5,6-dihydrouridine (D), a modified base found in the D-loop of most tRNAs, via the reduction of the C5-C6 double bond in target uridines.</text>
</comment>
<dbReference type="EMBL" id="LUKE01000001">
    <property type="protein sequence ID" value="KYG66852.1"/>
    <property type="molecule type" value="Genomic_DNA"/>
</dbReference>
<keyword evidence="3" id="KW-0820">tRNA-binding</keyword>
<dbReference type="PIRSF" id="PIRSF006621">
    <property type="entry name" value="Dus"/>
    <property type="match status" value="1"/>
</dbReference>
<evidence type="ECO:0000256" key="12">
    <source>
        <dbReference type="PIRNR" id="PIRNR006621"/>
    </source>
</evidence>
<feature type="active site" description="Proton donor" evidence="13">
    <location>
        <position position="100"/>
    </location>
</feature>
<evidence type="ECO:0000256" key="13">
    <source>
        <dbReference type="PIRSR" id="PIRSR006621-1"/>
    </source>
</evidence>
<evidence type="ECO:0000256" key="6">
    <source>
        <dbReference type="ARBA" id="ARBA00022694"/>
    </source>
</evidence>
<dbReference type="EC" id="1.3.1.-" evidence="12"/>
<dbReference type="PROSITE" id="PS01136">
    <property type="entry name" value="UPF0034"/>
    <property type="match status" value="1"/>
</dbReference>
<evidence type="ECO:0000256" key="9">
    <source>
        <dbReference type="ARBA" id="ARBA00023002"/>
    </source>
</evidence>
<keyword evidence="4 12" id="KW-0285">Flavoprotein</keyword>
<dbReference type="InterPro" id="IPR013785">
    <property type="entry name" value="Aldolase_TIM"/>
</dbReference>
<evidence type="ECO:0000313" key="17">
    <source>
        <dbReference type="Proteomes" id="UP000075320"/>
    </source>
</evidence>
<dbReference type="InterPro" id="IPR001269">
    <property type="entry name" value="DUS_fam"/>
</dbReference>
<dbReference type="Gene3D" id="3.20.20.70">
    <property type="entry name" value="Aldolase class I"/>
    <property type="match status" value="1"/>
</dbReference>
<proteinExistence type="inferred from homology"/>
<keyword evidence="8" id="KW-0694">RNA-binding</keyword>
<dbReference type="RefSeq" id="WP_061834430.1">
    <property type="nucleotide sequence ID" value="NZ_LUKE01000001.1"/>
</dbReference>
<keyword evidence="17" id="KW-1185">Reference proteome</keyword>
<keyword evidence="7" id="KW-0521">NADP</keyword>
<protein>
    <recommendedName>
        <fullName evidence="12">tRNA-dihydrouridine synthase</fullName>
        <ecNumber evidence="12">1.3.1.-</ecNumber>
    </recommendedName>
</protein>
<dbReference type="OrthoDB" id="5288852at2"/>
<dbReference type="GO" id="GO:0000049">
    <property type="term" value="F:tRNA binding"/>
    <property type="evidence" value="ECO:0007669"/>
    <property type="project" value="UniProtKB-KW"/>
</dbReference>
<feature type="binding site" evidence="14">
    <location>
        <begin position="16"/>
        <end position="18"/>
    </location>
    <ligand>
        <name>FMN</name>
        <dbReference type="ChEBI" id="CHEBI:58210"/>
    </ligand>
</feature>
<evidence type="ECO:0000256" key="7">
    <source>
        <dbReference type="ARBA" id="ARBA00022857"/>
    </source>
</evidence>
<evidence type="ECO:0000259" key="15">
    <source>
        <dbReference type="Pfam" id="PF01207"/>
    </source>
</evidence>
<feature type="binding site" evidence="14">
    <location>
        <position position="70"/>
    </location>
    <ligand>
        <name>FMN</name>
        <dbReference type="ChEBI" id="CHEBI:58210"/>
    </ligand>
</feature>
<comment type="catalytic activity">
    <reaction evidence="10">
        <text>a 5,6-dihydrouridine in tRNA + NADP(+) = a uridine in tRNA + NADPH + H(+)</text>
        <dbReference type="Rhea" id="RHEA:23624"/>
        <dbReference type="Rhea" id="RHEA-COMP:13339"/>
        <dbReference type="Rhea" id="RHEA-COMP:13887"/>
        <dbReference type="ChEBI" id="CHEBI:15378"/>
        <dbReference type="ChEBI" id="CHEBI:57783"/>
        <dbReference type="ChEBI" id="CHEBI:58349"/>
        <dbReference type="ChEBI" id="CHEBI:65315"/>
        <dbReference type="ChEBI" id="CHEBI:74443"/>
    </reaction>
</comment>
<evidence type="ECO:0000313" key="16">
    <source>
        <dbReference type="EMBL" id="KYG66852.1"/>
    </source>
</evidence>
<dbReference type="Pfam" id="PF01207">
    <property type="entry name" value="Dus"/>
    <property type="match status" value="1"/>
</dbReference>
<dbReference type="InterPro" id="IPR004652">
    <property type="entry name" value="DusB-like"/>
</dbReference>
<keyword evidence="14" id="KW-0547">Nucleotide-binding</keyword>
<comment type="catalytic activity">
    <reaction evidence="11">
        <text>a 5,6-dihydrouridine in tRNA + NAD(+) = a uridine in tRNA + NADH + H(+)</text>
        <dbReference type="Rhea" id="RHEA:54452"/>
        <dbReference type="Rhea" id="RHEA-COMP:13339"/>
        <dbReference type="Rhea" id="RHEA-COMP:13887"/>
        <dbReference type="ChEBI" id="CHEBI:15378"/>
        <dbReference type="ChEBI" id="CHEBI:57540"/>
        <dbReference type="ChEBI" id="CHEBI:57945"/>
        <dbReference type="ChEBI" id="CHEBI:65315"/>
        <dbReference type="ChEBI" id="CHEBI:74443"/>
    </reaction>
</comment>
<dbReference type="InterPro" id="IPR024036">
    <property type="entry name" value="tRNA-dHydroUridine_Synthase_C"/>
</dbReference>
<dbReference type="GO" id="GO:0017150">
    <property type="term" value="F:tRNA dihydrouridine synthase activity"/>
    <property type="evidence" value="ECO:0007669"/>
    <property type="project" value="InterPro"/>
</dbReference>
<dbReference type="InterPro" id="IPR018517">
    <property type="entry name" value="tRNA_hU_synthase_CS"/>
</dbReference>
<feature type="binding site" evidence="14">
    <location>
        <position position="169"/>
    </location>
    <ligand>
        <name>FMN</name>
        <dbReference type="ChEBI" id="CHEBI:58210"/>
    </ligand>
</feature>
<name>A0A150WQU3_BDEBC</name>
<dbReference type="PANTHER" id="PTHR45846:SF1">
    <property type="entry name" value="TRNA-DIHYDROURIDINE(47) SYNTHASE [NAD(P)(+)]-LIKE"/>
    <property type="match status" value="1"/>
</dbReference>
<keyword evidence="5 12" id="KW-0288">FMN</keyword>
<evidence type="ECO:0000256" key="10">
    <source>
        <dbReference type="ARBA" id="ARBA00048205"/>
    </source>
</evidence>